<dbReference type="Pfam" id="PF02195">
    <property type="entry name" value="ParB_N"/>
    <property type="match status" value="1"/>
</dbReference>
<accession>A0A1G9ZVM2</accession>
<dbReference type="Gene3D" id="3.90.1530.30">
    <property type="match status" value="1"/>
</dbReference>
<evidence type="ECO:0000259" key="4">
    <source>
        <dbReference type="SMART" id="SM00470"/>
    </source>
</evidence>
<dbReference type="AlphaFoldDB" id="A0A1G9ZVM2"/>
<dbReference type="SUPFAM" id="SSF110849">
    <property type="entry name" value="ParB/Sulfiredoxin"/>
    <property type="match status" value="1"/>
</dbReference>
<protein>
    <submittedName>
        <fullName evidence="5">Chromosome partitioning protein, ParB family</fullName>
    </submittedName>
</protein>
<gene>
    <name evidence="5" type="ORF">SAMN04488502_11560</name>
</gene>
<keyword evidence="3" id="KW-0175">Coiled coil</keyword>
<dbReference type="PANTHER" id="PTHR33375:SF1">
    <property type="entry name" value="CHROMOSOME-PARTITIONING PROTEIN PARB-RELATED"/>
    <property type="match status" value="1"/>
</dbReference>
<dbReference type="EMBL" id="FNHB01000015">
    <property type="protein sequence ID" value="SDN24586.1"/>
    <property type="molecule type" value="Genomic_DNA"/>
</dbReference>
<dbReference type="InterPro" id="IPR004437">
    <property type="entry name" value="ParB/RepB/Spo0J"/>
</dbReference>
<dbReference type="STRING" id="146817.SAMN04488502_11560"/>
<dbReference type="OrthoDB" id="9802051at2"/>
<dbReference type="InterPro" id="IPR050336">
    <property type="entry name" value="Chromosome_partition/occlusion"/>
</dbReference>
<dbReference type="SUPFAM" id="SSF109709">
    <property type="entry name" value="KorB DNA-binding domain-like"/>
    <property type="match status" value="1"/>
</dbReference>
<dbReference type="Proteomes" id="UP000214880">
    <property type="component" value="Unassembled WGS sequence"/>
</dbReference>
<keyword evidence="2" id="KW-0159">Chromosome partition</keyword>
<feature type="domain" description="ParB-like N-terminal" evidence="4">
    <location>
        <begin position="3"/>
        <end position="99"/>
    </location>
</feature>
<dbReference type="SMART" id="SM00470">
    <property type="entry name" value="ParB"/>
    <property type="match status" value="1"/>
</dbReference>
<dbReference type="InterPro" id="IPR036086">
    <property type="entry name" value="ParB/Sulfiredoxin_sf"/>
</dbReference>
<sequence length="436" mass="49849">MITNIEIKRISPHPDNPRKDLGDLTELANSIKANGILQNLTVVPYLGEVTGQPIEGVYRVVIGHRRLAAAKLAGLTEVPCVITDMDYKKQLSTMLLENMQRNDLTILEQAQGFQMMLDFGETVDGISEQTGFSESTIRRRVKLLDLDKEKFQQSVARGATLQDYAELDKIKDVKTKNKVLEKIGTPNFHWELKDAIDKEKFEENKALLIAELEKFATQVKETAGLRSVRWFSNFSTELKNLKPVDADTREYFFTVSPYNAQLLVKEAEKTDTEAEKAMQEKQRQLRERRERLDEINKRAFQLRHEFVRSYVGAKKHINGIMALAMQAIMEGGFPYGAETKFLELLGIKAPEDEELTFDTISGVLESEPERVLLIAAYCSIENQHENYHDWQCEFSGSAELDVIYDCLEKKGYELSEEERALRDGTHELYVQQTALP</sequence>
<evidence type="ECO:0000313" key="5">
    <source>
        <dbReference type="EMBL" id="SDN24586.1"/>
    </source>
</evidence>
<dbReference type="GO" id="GO:0005694">
    <property type="term" value="C:chromosome"/>
    <property type="evidence" value="ECO:0007669"/>
    <property type="project" value="TreeGrafter"/>
</dbReference>
<dbReference type="InterPro" id="IPR003115">
    <property type="entry name" value="ParB_N"/>
</dbReference>
<dbReference type="PANTHER" id="PTHR33375">
    <property type="entry name" value="CHROMOSOME-PARTITIONING PROTEIN PARB-RELATED"/>
    <property type="match status" value="1"/>
</dbReference>
<dbReference type="GO" id="GO:0007059">
    <property type="term" value="P:chromosome segregation"/>
    <property type="evidence" value="ECO:0007669"/>
    <property type="project" value="UniProtKB-KW"/>
</dbReference>
<feature type="coiled-coil region" evidence="3">
    <location>
        <begin position="260"/>
        <end position="305"/>
    </location>
</feature>
<dbReference type="Pfam" id="PF17762">
    <property type="entry name" value="HTH_ParB"/>
    <property type="match status" value="1"/>
</dbReference>
<dbReference type="GO" id="GO:0003677">
    <property type="term" value="F:DNA binding"/>
    <property type="evidence" value="ECO:0007669"/>
    <property type="project" value="InterPro"/>
</dbReference>
<proteinExistence type="inferred from homology"/>
<evidence type="ECO:0000256" key="1">
    <source>
        <dbReference type="ARBA" id="ARBA00006295"/>
    </source>
</evidence>
<dbReference type="Gene3D" id="1.10.10.2830">
    <property type="match status" value="1"/>
</dbReference>
<keyword evidence="6" id="KW-1185">Reference proteome</keyword>
<dbReference type="InterPro" id="IPR041468">
    <property type="entry name" value="HTH_ParB/Spo0J"/>
</dbReference>
<organism evidence="5 6">
    <name type="scientific">Dendrosporobacter quercicolus</name>
    <dbReference type="NCBI Taxonomy" id="146817"/>
    <lineage>
        <taxon>Bacteria</taxon>
        <taxon>Bacillati</taxon>
        <taxon>Bacillota</taxon>
        <taxon>Negativicutes</taxon>
        <taxon>Selenomonadales</taxon>
        <taxon>Sporomusaceae</taxon>
        <taxon>Dendrosporobacter</taxon>
    </lineage>
</organism>
<dbReference type="NCBIfam" id="TIGR00180">
    <property type="entry name" value="parB_part"/>
    <property type="match status" value="1"/>
</dbReference>
<name>A0A1G9ZVM2_9FIRM</name>
<reference evidence="5 6" key="1">
    <citation type="submission" date="2016-10" db="EMBL/GenBank/DDBJ databases">
        <authorList>
            <person name="de Groot N.N."/>
        </authorList>
    </citation>
    <scope>NUCLEOTIDE SEQUENCE [LARGE SCALE GENOMIC DNA]</scope>
    <source>
        <strain evidence="5 6">DSM 1736</strain>
    </source>
</reference>
<evidence type="ECO:0000256" key="2">
    <source>
        <dbReference type="ARBA" id="ARBA00022829"/>
    </source>
</evidence>
<evidence type="ECO:0000313" key="6">
    <source>
        <dbReference type="Proteomes" id="UP000214880"/>
    </source>
</evidence>
<evidence type="ECO:0000256" key="3">
    <source>
        <dbReference type="SAM" id="Coils"/>
    </source>
</evidence>
<comment type="similarity">
    <text evidence="1">Belongs to the ParB family.</text>
</comment>